<name>A0ABP8JII6_9ACTN</name>
<dbReference type="RefSeq" id="WP_344994673.1">
    <property type="nucleotide sequence ID" value="NZ_BAABFR010000026.1"/>
</dbReference>
<accession>A0ABP8JII6</accession>
<sequence>MTGVSDEPEIDLAAHEATVHEVAAGDPEAFCARREELARIALAGLAELGYARASRRAIAEQCHIPYAEMCRYFADTIDLMKHCVSVFKSRCAHRYDEVIAYATGPRDFESGFAAAMAVTLRDEAGMHRLWYDLRCQSMFERSFSATVDDIDLSLQQMIWRAVTRYATLRGTAPVVPPAMGYALFDGLFQQALLRYLDGDEGAPEALACDVADLLVLVVPA</sequence>
<organism evidence="1 2">
    <name type="scientific">Tsukamurella soli</name>
    <dbReference type="NCBI Taxonomy" id="644556"/>
    <lineage>
        <taxon>Bacteria</taxon>
        <taxon>Bacillati</taxon>
        <taxon>Actinomycetota</taxon>
        <taxon>Actinomycetes</taxon>
        <taxon>Mycobacteriales</taxon>
        <taxon>Tsukamurellaceae</taxon>
        <taxon>Tsukamurella</taxon>
    </lineage>
</organism>
<dbReference type="InterPro" id="IPR009057">
    <property type="entry name" value="Homeodomain-like_sf"/>
</dbReference>
<reference evidence="2" key="1">
    <citation type="journal article" date="2019" name="Int. J. Syst. Evol. Microbiol.">
        <title>The Global Catalogue of Microorganisms (GCM) 10K type strain sequencing project: providing services to taxonomists for standard genome sequencing and annotation.</title>
        <authorList>
            <consortium name="The Broad Institute Genomics Platform"/>
            <consortium name="The Broad Institute Genome Sequencing Center for Infectious Disease"/>
            <person name="Wu L."/>
            <person name="Ma J."/>
        </authorList>
    </citation>
    <scope>NUCLEOTIDE SEQUENCE [LARGE SCALE GENOMIC DNA]</scope>
    <source>
        <strain evidence="2">JCM 17688</strain>
    </source>
</reference>
<comment type="caution">
    <text evidence="1">The sequence shown here is derived from an EMBL/GenBank/DDBJ whole genome shotgun (WGS) entry which is preliminary data.</text>
</comment>
<protein>
    <submittedName>
        <fullName evidence="1">TetR/AcrR family transcriptional regulator</fullName>
    </submittedName>
</protein>
<gene>
    <name evidence="1" type="ORF">GCM10023147_20330</name>
</gene>
<dbReference type="EMBL" id="BAABFR010000026">
    <property type="protein sequence ID" value="GAA4391440.1"/>
    <property type="molecule type" value="Genomic_DNA"/>
</dbReference>
<dbReference type="SUPFAM" id="SSF46689">
    <property type="entry name" value="Homeodomain-like"/>
    <property type="match status" value="1"/>
</dbReference>
<dbReference type="Proteomes" id="UP001500635">
    <property type="component" value="Unassembled WGS sequence"/>
</dbReference>
<evidence type="ECO:0000313" key="2">
    <source>
        <dbReference type="Proteomes" id="UP001500635"/>
    </source>
</evidence>
<evidence type="ECO:0000313" key="1">
    <source>
        <dbReference type="EMBL" id="GAA4391440.1"/>
    </source>
</evidence>
<dbReference type="Gene3D" id="1.10.357.10">
    <property type="entry name" value="Tetracycline Repressor, domain 2"/>
    <property type="match status" value="1"/>
</dbReference>
<proteinExistence type="predicted"/>
<keyword evidence="2" id="KW-1185">Reference proteome</keyword>